<reference evidence="2 3" key="2">
    <citation type="journal article" date="2021" name="Microorganisms">
        <title>The Ever-Expanding Pseudomonas Genus: Description of 43 New Species and Partition of the Pseudomonas putida Group.</title>
        <authorList>
            <person name="Girard L."/>
            <person name="Lood C."/>
            <person name="Hofte M."/>
            <person name="Vandamme P."/>
            <person name="Rokni-Zadeh H."/>
            <person name="van Noort V."/>
            <person name="Lavigne R."/>
            <person name="De Mot R."/>
        </authorList>
    </citation>
    <scope>NUCLEOTIDE SEQUENCE [LARGE SCALE GENOMIC DNA]</scope>
    <source>
        <strain evidence="2 3">RW9S1A</strain>
    </source>
</reference>
<reference evidence="2 3" key="1">
    <citation type="journal article" date="2020" name="Microorganisms">
        <title>Reliable Identification of Environmental Pseudomonas Isolates Using the rpoD Gene.</title>
        <authorList>
            <consortium name="The Broad Institute Genome Sequencing Platform"/>
            <person name="Girard L."/>
            <person name="Lood C."/>
            <person name="Rokni-Zadeh H."/>
            <person name="van Noort V."/>
            <person name="Lavigne R."/>
            <person name="De Mot R."/>
        </authorList>
    </citation>
    <scope>NUCLEOTIDE SEQUENCE [LARGE SCALE GENOMIC DNA]</scope>
    <source>
        <strain evidence="2 3">RW9S1A</strain>
    </source>
</reference>
<evidence type="ECO:0000313" key="2">
    <source>
        <dbReference type="EMBL" id="QXI37422.1"/>
    </source>
</evidence>
<evidence type="ECO:0000256" key="1">
    <source>
        <dbReference type="SAM" id="SignalP"/>
    </source>
</evidence>
<dbReference type="SUPFAM" id="SSF55486">
    <property type="entry name" value="Metalloproteases ('zincins'), catalytic domain"/>
    <property type="match status" value="1"/>
</dbReference>
<evidence type="ECO:0008006" key="4">
    <source>
        <dbReference type="Google" id="ProtNLM"/>
    </source>
</evidence>
<feature type="chain" id="PRO_5039525931" description="Peptidyl-Asp metalloendopeptidase" evidence="1">
    <location>
        <begin position="28"/>
        <end position="425"/>
    </location>
</feature>
<dbReference type="AlphaFoldDB" id="A0A9E6PUX4"/>
<evidence type="ECO:0000313" key="3">
    <source>
        <dbReference type="Proteomes" id="UP000633418"/>
    </source>
</evidence>
<name>A0A9E6PUX4_9PSED</name>
<organism evidence="2 3">
    <name type="scientific">Pseudomonas xantholysinigenes</name>
    <dbReference type="NCBI Taxonomy" id="2745490"/>
    <lineage>
        <taxon>Bacteria</taxon>
        <taxon>Pseudomonadati</taxon>
        <taxon>Pseudomonadota</taxon>
        <taxon>Gammaproteobacteria</taxon>
        <taxon>Pseudomonadales</taxon>
        <taxon>Pseudomonadaceae</taxon>
        <taxon>Pseudomonas</taxon>
    </lineage>
</organism>
<sequence>MIRSNKKNLTTVILLSIFFLLPSKLSAASPTGSSIALYEFEPAVSRNAIEQLPSTEKSPELTALLAEPTTKEISLVRVNLDAVKENNKILSITLPDRQEVPFVQDYFEITAEGTTVWAGAPPSDRRQRFPSPSEVKRDPLNMLFIQHYGDHVRGEIRLAGQAYRLEPAGAGLHALLKVDQGQTTCEPVTESDNLPATPAPTTNRAARSTITYLIVSTDEARKKNSLIEERIENSMKFAQRFLDNSDIDITFEKAGYYAATYSENGKTSNTVLRDLRDTSAEPGKSVLAERERVRADIVIVAAGLVDGTSYRDARKETAFALVKTNSVAEEIIHQVGHVLGADHIWKEGDPEFEPPYKFGYLMNFMGGTKGSNTLMGQYENCGGCGMASIFSNPRETYVGHPTGTVEHNDVARRFNERRTEVENFY</sequence>
<dbReference type="EMBL" id="CP077095">
    <property type="protein sequence ID" value="QXI37422.1"/>
    <property type="molecule type" value="Genomic_DNA"/>
</dbReference>
<dbReference type="Proteomes" id="UP000633418">
    <property type="component" value="Chromosome"/>
</dbReference>
<proteinExistence type="predicted"/>
<keyword evidence="1" id="KW-0732">Signal</keyword>
<keyword evidence="3" id="KW-1185">Reference proteome</keyword>
<dbReference type="KEGG" id="pxn:HU772_019065"/>
<gene>
    <name evidence="2" type="ORF">HU772_019065</name>
</gene>
<dbReference type="RefSeq" id="WP_186660023.1">
    <property type="nucleotide sequence ID" value="NZ_CP077095.1"/>
</dbReference>
<accession>A0A9E6PUX4</accession>
<protein>
    <recommendedName>
        <fullName evidence="4">Peptidyl-Asp metalloendopeptidase</fullName>
    </recommendedName>
</protein>
<feature type="signal peptide" evidence="1">
    <location>
        <begin position="1"/>
        <end position="27"/>
    </location>
</feature>